<evidence type="ECO:0000256" key="2">
    <source>
        <dbReference type="ARBA" id="ARBA00010617"/>
    </source>
</evidence>
<reference evidence="11" key="1">
    <citation type="journal article" date="2020" name="Stud. Mycol.">
        <title>101 Dothideomycetes genomes: a test case for predicting lifestyles and emergence of pathogens.</title>
        <authorList>
            <person name="Haridas S."/>
            <person name="Albert R."/>
            <person name="Binder M."/>
            <person name="Bloem J."/>
            <person name="Labutti K."/>
            <person name="Salamov A."/>
            <person name="Andreopoulos B."/>
            <person name="Baker S."/>
            <person name="Barry K."/>
            <person name="Bills G."/>
            <person name="Bluhm B."/>
            <person name="Cannon C."/>
            <person name="Castanera R."/>
            <person name="Culley D."/>
            <person name="Daum C."/>
            <person name="Ezra D."/>
            <person name="Gonzalez J."/>
            <person name="Henrissat B."/>
            <person name="Kuo A."/>
            <person name="Liang C."/>
            <person name="Lipzen A."/>
            <person name="Lutzoni F."/>
            <person name="Magnuson J."/>
            <person name="Mondo S."/>
            <person name="Nolan M."/>
            <person name="Ohm R."/>
            <person name="Pangilinan J."/>
            <person name="Park H.-J."/>
            <person name="Ramirez L."/>
            <person name="Alfaro M."/>
            <person name="Sun H."/>
            <person name="Tritt A."/>
            <person name="Yoshinaga Y."/>
            <person name="Zwiers L.-H."/>
            <person name="Turgeon B."/>
            <person name="Goodwin S."/>
            <person name="Spatafora J."/>
            <person name="Crous P."/>
            <person name="Grigoriev I."/>
        </authorList>
    </citation>
    <scope>NUCLEOTIDE SEQUENCE</scope>
    <source>
        <strain evidence="11">ATCC 36951</strain>
    </source>
</reference>
<dbReference type="InterPro" id="IPR002403">
    <property type="entry name" value="Cyt_P450_E_grp-IV"/>
</dbReference>
<comment type="cofactor">
    <cofactor evidence="1 8">
        <name>heme</name>
        <dbReference type="ChEBI" id="CHEBI:30413"/>
    </cofactor>
</comment>
<keyword evidence="12" id="KW-1185">Reference proteome</keyword>
<dbReference type="PANTHER" id="PTHR46206:SF1">
    <property type="entry name" value="P450, PUTATIVE (EUROFUNG)-RELATED"/>
    <property type="match status" value="1"/>
</dbReference>
<evidence type="ECO:0000313" key="11">
    <source>
        <dbReference type="EMBL" id="KAF2164295.1"/>
    </source>
</evidence>
<evidence type="ECO:0000313" key="12">
    <source>
        <dbReference type="Proteomes" id="UP000799537"/>
    </source>
</evidence>
<keyword evidence="4 8" id="KW-0479">Metal-binding</keyword>
<feature type="binding site" description="axial binding residue" evidence="8">
    <location>
        <position position="465"/>
    </location>
    <ligand>
        <name>heme</name>
        <dbReference type="ChEBI" id="CHEBI:30413"/>
    </ligand>
    <ligandPart>
        <name>Fe</name>
        <dbReference type="ChEBI" id="CHEBI:18248"/>
    </ligandPart>
</feature>
<comment type="similarity">
    <text evidence="2 9">Belongs to the cytochrome P450 family.</text>
</comment>
<dbReference type="GO" id="GO:0020037">
    <property type="term" value="F:heme binding"/>
    <property type="evidence" value="ECO:0007669"/>
    <property type="project" value="InterPro"/>
</dbReference>
<name>A0A6A6CB79_ZASCE</name>
<evidence type="ECO:0000256" key="6">
    <source>
        <dbReference type="ARBA" id="ARBA00023004"/>
    </source>
</evidence>
<keyword evidence="5 9" id="KW-0560">Oxidoreductase</keyword>
<dbReference type="Proteomes" id="UP000799537">
    <property type="component" value="Unassembled WGS sequence"/>
</dbReference>
<dbReference type="SUPFAM" id="SSF48264">
    <property type="entry name" value="Cytochrome P450"/>
    <property type="match status" value="1"/>
</dbReference>
<dbReference type="CDD" id="cd11041">
    <property type="entry name" value="CYP503A1-like"/>
    <property type="match status" value="1"/>
</dbReference>
<dbReference type="InterPro" id="IPR017972">
    <property type="entry name" value="Cyt_P450_CS"/>
</dbReference>
<evidence type="ECO:0000256" key="5">
    <source>
        <dbReference type="ARBA" id="ARBA00023002"/>
    </source>
</evidence>
<evidence type="ECO:0000256" key="10">
    <source>
        <dbReference type="SAM" id="Phobius"/>
    </source>
</evidence>
<protein>
    <recommendedName>
        <fullName evidence="13">Cytochrome P450</fullName>
    </recommendedName>
</protein>
<evidence type="ECO:0000256" key="4">
    <source>
        <dbReference type="ARBA" id="ARBA00022723"/>
    </source>
</evidence>
<dbReference type="InterPro" id="IPR001128">
    <property type="entry name" value="Cyt_P450"/>
</dbReference>
<organism evidence="11 12">
    <name type="scientific">Zasmidium cellare ATCC 36951</name>
    <dbReference type="NCBI Taxonomy" id="1080233"/>
    <lineage>
        <taxon>Eukaryota</taxon>
        <taxon>Fungi</taxon>
        <taxon>Dikarya</taxon>
        <taxon>Ascomycota</taxon>
        <taxon>Pezizomycotina</taxon>
        <taxon>Dothideomycetes</taxon>
        <taxon>Dothideomycetidae</taxon>
        <taxon>Mycosphaerellales</taxon>
        <taxon>Mycosphaerellaceae</taxon>
        <taxon>Zasmidium</taxon>
    </lineage>
</organism>
<evidence type="ECO:0000256" key="9">
    <source>
        <dbReference type="RuleBase" id="RU000461"/>
    </source>
</evidence>
<feature type="transmembrane region" description="Helical" evidence="10">
    <location>
        <begin position="12"/>
        <end position="34"/>
    </location>
</feature>
<proteinExistence type="inferred from homology"/>
<keyword evidence="10" id="KW-0812">Transmembrane</keyword>
<keyword evidence="6 8" id="KW-0408">Iron</keyword>
<keyword evidence="7 9" id="KW-0503">Monooxygenase</keyword>
<keyword evidence="10" id="KW-1133">Transmembrane helix</keyword>
<dbReference type="Gene3D" id="1.10.630.10">
    <property type="entry name" value="Cytochrome P450"/>
    <property type="match status" value="1"/>
</dbReference>
<dbReference type="GeneID" id="54570857"/>
<sequence length="520" mass="58629">MTLLPSLTLLYYVFVPIASSLMVLVLGIVGLQLARVYLAPIPANLPWAGLKGDRFLPKLRATLRELSVKRVVIEEGYEKYSKHEKPFVLPSLHWPIVVLPASKTRWIISQPDSVLSTIAIHDDLTGPQYFGHGPDAAACHDFSIITRDLTRNIGKLTSVLLKEIQDSCRRQLDSDEWSEVEPASVMKKVAGESVSRAVVGKELAHHELYLERLHAWEYGFGYCGLIFGQLCPRWLKPLAGRVLMLPVMLLKWRVGLLVYPKLKQRISRLRESDDTAAENDLMQWVIESAERDPDPRARNLDNILGRTMMYNMFAQHTTQHTAATVLFDLLSYPSGHEVLPALIEEAKAILPKLGDDPYATRDMVKLDSTIRESMRLNPMFAKGIPKEVVKPGGLTTPDGLFLPQGCHVSTASASFTMRDAEFYEDGNEFKPLRFCEVAVELGTKQKAASQVDEQFLAFSLGKHACPGRFFAAHMLKLMLGHVLVNYEFEMLQERPEFVTFGDLTMPPSTKVKVRRRRSQM</sequence>
<accession>A0A6A6CB79</accession>
<evidence type="ECO:0008006" key="13">
    <source>
        <dbReference type="Google" id="ProtNLM"/>
    </source>
</evidence>
<dbReference type="OrthoDB" id="1844152at2759"/>
<dbReference type="GO" id="GO:0016705">
    <property type="term" value="F:oxidoreductase activity, acting on paired donors, with incorporation or reduction of molecular oxygen"/>
    <property type="evidence" value="ECO:0007669"/>
    <property type="project" value="InterPro"/>
</dbReference>
<evidence type="ECO:0000256" key="7">
    <source>
        <dbReference type="ARBA" id="ARBA00023033"/>
    </source>
</evidence>
<dbReference type="GO" id="GO:0004497">
    <property type="term" value="F:monooxygenase activity"/>
    <property type="evidence" value="ECO:0007669"/>
    <property type="project" value="UniProtKB-KW"/>
</dbReference>
<gene>
    <name evidence="11" type="ORF">M409DRAFT_67854</name>
</gene>
<dbReference type="PRINTS" id="PR00465">
    <property type="entry name" value="EP450IV"/>
</dbReference>
<keyword evidence="3 8" id="KW-0349">Heme</keyword>
<evidence type="ECO:0000256" key="3">
    <source>
        <dbReference type="ARBA" id="ARBA00022617"/>
    </source>
</evidence>
<dbReference type="InterPro" id="IPR036396">
    <property type="entry name" value="Cyt_P450_sf"/>
</dbReference>
<dbReference type="EMBL" id="ML993604">
    <property type="protein sequence ID" value="KAF2164295.1"/>
    <property type="molecule type" value="Genomic_DNA"/>
</dbReference>
<dbReference type="PROSITE" id="PS00086">
    <property type="entry name" value="CYTOCHROME_P450"/>
    <property type="match status" value="1"/>
</dbReference>
<evidence type="ECO:0000256" key="1">
    <source>
        <dbReference type="ARBA" id="ARBA00001971"/>
    </source>
</evidence>
<dbReference type="Pfam" id="PF00067">
    <property type="entry name" value="p450"/>
    <property type="match status" value="1"/>
</dbReference>
<evidence type="ECO:0000256" key="8">
    <source>
        <dbReference type="PIRSR" id="PIRSR602403-1"/>
    </source>
</evidence>
<keyword evidence="10" id="KW-0472">Membrane</keyword>
<dbReference type="AlphaFoldDB" id="A0A6A6CB79"/>
<dbReference type="PANTHER" id="PTHR46206">
    <property type="entry name" value="CYTOCHROME P450"/>
    <property type="match status" value="1"/>
</dbReference>
<dbReference type="RefSeq" id="XP_033665184.1">
    <property type="nucleotide sequence ID" value="XM_033817585.1"/>
</dbReference>
<dbReference type="GO" id="GO:0005506">
    <property type="term" value="F:iron ion binding"/>
    <property type="evidence" value="ECO:0007669"/>
    <property type="project" value="InterPro"/>
</dbReference>